<dbReference type="AlphaFoldDB" id="M1E8E5"/>
<dbReference type="EMBL" id="CP002690">
    <property type="protein sequence ID" value="AEE14429.1"/>
    <property type="molecule type" value="Genomic_DNA"/>
</dbReference>
<dbReference type="KEGG" id="tnr:Thena_0796"/>
<name>M1E8E5_9BACT</name>
<dbReference type="HOGENOM" id="CLU_2738723_0_0_9"/>
<evidence type="ECO:0000313" key="1">
    <source>
        <dbReference type="EMBL" id="AEE14429.1"/>
    </source>
</evidence>
<proteinExistence type="predicted"/>
<gene>
    <name evidence="1" type="ORF">Thena_0796</name>
</gene>
<keyword evidence="2" id="KW-1185">Reference proteome</keyword>
<dbReference type="Proteomes" id="UP000011765">
    <property type="component" value="Chromosome"/>
</dbReference>
<sequence>MEIYTKNILMMRLQTTFLFASVLLHSDNIQVSGSGLEPSPKFFAWLGNSDISNPLGESLEEMTRCASNIYG</sequence>
<protein>
    <submittedName>
        <fullName evidence="1">Uncharacterized protein</fullName>
    </submittedName>
</protein>
<organism evidence="1 2">
    <name type="scientific">Thermodesulfobium narugense DSM 14796</name>
    <dbReference type="NCBI Taxonomy" id="747365"/>
    <lineage>
        <taxon>Bacteria</taxon>
        <taxon>Pseudomonadati</taxon>
        <taxon>Thermodesulfobiota</taxon>
        <taxon>Thermodesulfobiia</taxon>
        <taxon>Thermodesulfobiales</taxon>
        <taxon>Thermodesulfobiaceae</taxon>
        <taxon>Thermodesulfobium</taxon>
    </lineage>
</organism>
<evidence type="ECO:0000313" key="2">
    <source>
        <dbReference type="Proteomes" id="UP000011765"/>
    </source>
</evidence>
<reference evidence="1 2" key="1">
    <citation type="submission" date="2011-04" db="EMBL/GenBank/DDBJ databases">
        <title>The complete genome of Thermodesulfobium narugense DSM 14796.</title>
        <authorList>
            <consortium name="US DOE Joint Genome Institute (JGI-PGF)"/>
            <person name="Lucas S."/>
            <person name="Han J."/>
            <person name="Lapidus A."/>
            <person name="Bruce D."/>
            <person name="Goodwin L."/>
            <person name="Pitluck S."/>
            <person name="Peters L."/>
            <person name="Kyrpides N."/>
            <person name="Mavromatis K."/>
            <person name="Pagani I."/>
            <person name="Ivanova N."/>
            <person name="Ovchinnikova G."/>
            <person name="Zhang X."/>
            <person name="Saunders L."/>
            <person name="Detter J.C."/>
            <person name="Tapia R."/>
            <person name="Han C."/>
            <person name="Land M."/>
            <person name="Hauser L."/>
            <person name="Markowitz V."/>
            <person name="Cheng J.-F."/>
            <person name="Hugenholtz P."/>
            <person name="Woyke T."/>
            <person name="Wu D."/>
            <person name="Spring S."/>
            <person name="Schroeder M."/>
            <person name="Brambilla E."/>
            <person name="Klenk H.-P."/>
            <person name="Eisen J.A."/>
        </authorList>
    </citation>
    <scope>NUCLEOTIDE SEQUENCE [LARGE SCALE GENOMIC DNA]</scope>
    <source>
        <strain evidence="1 2">DSM 14796</strain>
    </source>
</reference>
<accession>M1E8E5</accession>